<sequence length="207" mass="22702">MNNYSKLIIASVSPRRLELLLQIFPTIPIEVVVSKLDESFKENEDPVERVLRLALAKAMDVSLQHDDDHSGALVIGADTEIVLDGKSLGKPHDDLEAETMLSSLSGRSHEVITGFAIVDPNTKEHFVDSLSTEVRFKKLSQETIACYISTGEPIGKAGAYGIQGQGVILIDGINGSYSNVAGLPLERVWESLKTRFQFPVWGPDKKI</sequence>
<evidence type="ECO:0000313" key="3">
    <source>
        <dbReference type="EMBL" id="KKK95559.1"/>
    </source>
</evidence>
<dbReference type="PIRSF" id="PIRSF006305">
    <property type="entry name" value="Maf"/>
    <property type="match status" value="1"/>
</dbReference>
<dbReference type="GO" id="GO:0047429">
    <property type="term" value="F:nucleoside triphosphate diphosphatase activity"/>
    <property type="evidence" value="ECO:0007669"/>
    <property type="project" value="InterPro"/>
</dbReference>
<comment type="caution">
    <text evidence="3">The sequence shown here is derived from an EMBL/GenBank/DDBJ whole genome shotgun (WGS) entry which is preliminary data.</text>
</comment>
<comment type="cofactor">
    <cofactor evidence="1">
        <name>a divalent metal cation</name>
        <dbReference type="ChEBI" id="CHEBI:60240"/>
    </cofactor>
</comment>
<gene>
    <name evidence="3" type="ORF">LCGC14_2671590</name>
</gene>
<dbReference type="AlphaFoldDB" id="A0A0F9BYY5"/>
<dbReference type="HAMAP" id="MF_00528">
    <property type="entry name" value="Maf"/>
    <property type="match status" value="1"/>
</dbReference>
<dbReference type="CDD" id="cd00555">
    <property type="entry name" value="Maf"/>
    <property type="match status" value="1"/>
</dbReference>
<dbReference type="SUPFAM" id="SSF52972">
    <property type="entry name" value="ITPase-like"/>
    <property type="match status" value="1"/>
</dbReference>
<accession>A0A0F9BYY5</accession>
<dbReference type="InterPro" id="IPR029001">
    <property type="entry name" value="ITPase-like_fam"/>
</dbReference>
<reference evidence="3" key="1">
    <citation type="journal article" date="2015" name="Nature">
        <title>Complex archaea that bridge the gap between prokaryotes and eukaryotes.</title>
        <authorList>
            <person name="Spang A."/>
            <person name="Saw J.H."/>
            <person name="Jorgensen S.L."/>
            <person name="Zaremba-Niedzwiedzka K."/>
            <person name="Martijn J."/>
            <person name="Lind A.E."/>
            <person name="van Eijk R."/>
            <person name="Schleper C."/>
            <person name="Guy L."/>
            <person name="Ettema T.J."/>
        </authorList>
    </citation>
    <scope>NUCLEOTIDE SEQUENCE</scope>
</reference>
<evidence type="ECO:0000256" key="1">
    <source>
        <dbReference type="ARBA" id="ARBA00001968"/>
    </source>
</evidence>
<dbReference type="NCBIfam" id="TIGR00172">
    <property type="entry name" value="maf"/>
    <property type="match status" value="1"/>
</dbReference>
<dbReference type="Pfam" id="PF02545">
    <property type="entry name" value="Maf"/>
    <property type="match status" value="1"/>
</dbReference>
<dbReference type="PANTHER" id="PTHR43213">
    <property type="entry name" value="BIFUNCTIONAL DTTP/UTP PYROPHOSPHATASE/METHYLTRANSFERASE PROTEIN-RELATED"/>
    <property type="match status" value="1"/>
</dbReference>
<dbReference type="InterPro" id="IPR003697">
    <property type="entry name" value="Maf-like"/>
</dbReference>
<dbReference type="PANTHER" id="PTHR43213:SF5">
    <property type="entry name" value="BIFUNCTIONAL DTTP_UTP PYROPHOSPHATASE_METHYLTRANSFERASE PROTEIN-RELATED"/>
    <property type="match status" value="1"/>
</dbReference>
<dbReference type="Gene3D" id="3.90.950.10">
    <property type="match status" value="1"/>
</dbReference>
<organism evidence="3">
    <name type="scientific">marine sediment metagenome</name>
    <dbReference type="NCBI Taxonomy" id="412755"/>
    <lineage>
        <taxon>unclassified sequences</taxon>
        <taxon>metagenomes</taxon>
        <taxon>ecological metagenomes</taxon>
    </lineage>
</organism>
<protein>
    <submittedName>
        <fullName evidence="3">Uncharacterized protein</fullName>
    </submittedName>
</protein>
<keyword evidence="2" id="KW-0378">Hydrolase</keyword>
<proteinExistence type="inferred from homology"/>
<dbReference type="EMBL" id="LAZR01046859">
    <property type="protein sequence ID" value="KKK95559.1"/>
    <property type="molecule type" value="Genomic_DNA"/>
</dbReference>
<name>A0A0F9BYY5_9ZZZZ</name>
<evidence type="ECO:0000256" key="2">
    <source>
        <dbReference type="ARBA" id="ARBA00022801"/>
    </source>
</evidence>